<dbReference type="AlphaFoldDB" id="A0A7S4VZS7"/>
<accession>A0A7S4VZS7</accession>
<gene>
    <name evidence="2" type="ORF">AMON00008_LOCUS42926</name>
</gene>
<name>A0A7S4VZS7_9DINO</name>
<dbReference type="InterPro" id="IPR014903">
    <property type="entry name" value="DUF1796"/>
</dbReference>
<dbReference type="EMBL" id="HBNR01060984">
    <property type="protein sequence ID" value="CAE4630116.1"/>
    <property type="molecule type" value="Transcribed_RNA"/>
</dbReference>
<reference evidence="2" key="1">
    <citation type="submission" date="2021-01" db="EMBL/GenBank/DDBJ databases">
        <authorList>
            <person name="Corre E."/>
            <person name="Pelletier E."/>
            <person name="Niang G."/>
            <person name="Scheremetjew M."/>
            <person name="Finn R."/>
            <person name="Kale V."/>
            <person name="Holt S."/>
            <person name="Cochrane G."/>
            <person name="Meng A."/>
            <person name="Brown T."/>
            <person name="Cohen L."/>
        </authorList>
    </citation>
    <scope>NUCLEOTIDE SEQUENCE</scope>
    <source>
        <strain evidence="2">CCMP3105</strain>
    </source>
</reference>
<feature type="region of interest" description="Disordered" evidence="1">
    <location>
        <begin position="1"/>
        <end position="20"/>
    </location>
</feature>
<evidence type="ECO:0000313" key="2">
    <source>
        <dbReference type="EMBL" id="CAE4630116.1"/>
    </source>
</evidence>
<sequence length="399" mass="43777">MTPAPCSALPPLEAAASPEAAPSAEEAHARRLALGCATAETEAFIQSCEFISLGCYCALSEALLHLGLRRHAYPFDWVRSPMDGVIHCFETGFEDFLTYTEVKEAHDLTCFAQARWGGSFWHHDLEDEKVQCDFERRVDRILGNTEVPSWKPRVFVRLLNSTRELDLALKLKDVLQCVFPLAPIYLLLIVDLQEVKGPHRLAGADSDRLLVHFLDSETVYKNTSLETQVDYRTRTEAYAAVVAFAIRYWSGGAKEGLAVQAHPSLAHLAAACEQYFGGNPADELFSPQYFKGHRLAVKHRTAPTLPRLIHGRKAEFMLPEGTVPGGLVQVNIFGEDVTLRLPPNAAAGHMMRCRLVEGVLTAVMVIAASTTPAIAATAPAITTSFTGELQKVGLLKNPA</sequence>
<evidence type="ECO:0000256" key="1">
    <source>
        <dbReference type="SAM" id="MobiDB-lite"/>
    </source>
</evidence>
<proteinExistence type="predicted"/>
<dbReference type="Pfam" id="PF08795">
    <property type="entry name" value="DUF1796"/>
    <property type="match status" value="1"/>
</dbReference>
<organism evidence="2">
    <name type="scientific">Alexandrium monilatum</name>
    <dbReference type="NCBI Taxonomy" id="311494"/>
    <lineage>
        <taxon>Eukaryota</taxon>
        <taxon>Sar</taxon>
        <taxon>Alveolata</taxon>
        <taxon>Dinophyceae</taxon>
        <taxon>Gonyaulacales</taxon>
        <taxon>Pyrocystaceae</taxon>
        <taxon>Alexandrium</taxon>
    </lineage>
</organism>
<protein>
    <submittedName>
        <fullName evidence="2">Uncharacterized protein</fullName>
    </submittedName>
</protein>